<evidence type="ECO:0000313" key="9">
    <source>
        <dbReference type="Proteomes" id="UP000504610"/>
    </source>
</evidence>
<dbReference type="Proteomes" id="UP000504610">
    <property type="component" value="Chromosome 9"/>
</dbReference>
<feature type="transmembrane region" description="Helical" evidence="8">
    <location>
        <begin position="44"/>
        <end position="66"/>
    </location>
</feature>
<dbReference type="InterPro" id="IPR052222">
    <property type="entry name" value="DESIGUAL"/>
</dbReference>
<dbReference type="InterPro" id="IPR009606">
    <property type="entry name" value="DEAL/Modifying_wall_lignin1/2"/>
</dbReference>
<dbReference type="GO" id="GO:0012505">
    <property type="term" value="C:endomembrane system"/>
    <property type="evidence" value="ECO:0007669"/>
    <property type="project" value="UniProtKB-SubCell"/>
</dbReference>
<evidence type="ECO:0000256" key="1">
    <source>
        <dbReference type="ARBA" id="ARBA00004127"/>
    </source>
</evidence>
<dbReference type="PANTHER" id="PTHR31769">
    <property type="entry name" value="OS07G0462200 PROTEIN-RELATED"/>
    <property type="match status" value="1"/>
</dbReference>
<sequence>MAVSVPILAVVTSLHLLAFVFAFGAERRRSTALIAPDQYDDQTFCKYGTAASTVYGMSAFVLLLVSQAVVNGVTKCLCCGKGLVTGASYTVCAIVFFVVSWVSFLGAEACLLAGSAKNAYHTKSKGVYQEGKTLSCAVLPVGVFAAGAALTLMSLIATVLYLLAHSKADTGGWEKHHDDGIGMTAAAPSADAPKQQQNTDFDKV</sequence>
<dbReference type="GeneID" id="108824167"/>
<feature type="compositionally biased region" description="Polar residues" evidence="7">
    <location>
        <begin position="194"/>
        <end position="204"/>
    </location>
</feature>
<dbReference type="RefSeq" id="XP_056854092.1">
    <property type="nucleotide sequence ID" value="XM_056998112.1"/>
</dbReference>
<name>A0A6J0KYR7_RAPSA</name>
<gene>
    <name evidence="10" type="primary">LOC108824167</name>
    <name evidence="11" type="synonym">LOC130503492</name>
</gene>
<feature type="transmembrane region" description="Helical" evidence="8">
    <location>
        <begin position="134"/>
        <end position="164"/>
    </location>
</feature>
<dbReference type="AlphaFoldDB" id="A0A6J0KYR7"/>
<proteinExistence type="inferred from homology"/>
<evidence type="ECO:0000313" key="10">
    <source>
        <dbReference type="RefSeq" id="XP_018453042.1"/>
    </source>
</evidence>
<feature type="transmembrane region" description="Helical" evidence="8">
    <location>
        <begin position="86"/>
        <end position="113"/>
    </location>
</feature>
<keyword evidence="3" id="KW-0732">Signal</keyword>
<dbReference type="KEGG" id="rsz:108824167"/>
<dbReference type="RefSeq" id="XP_018453042.1">
    <property type="nucleotide sequence ID" value="XM_018597540.2"/>
</dbReference>
<evidence type="ECO:0000256" key="3">
    <source>
        <dbReference type="ARBA" id="ARBA00022729"/>
    </source>
</evidence>
<keyword evidence="4 8" id="KW-1133">Transmembrane helix</keyword>
<reference evidence="10 11" key="2">
    <citation type="submission" date="2025-04" db="UniProtKB">
        <authorList>
            <consortium name="RefSeq"/>
        </authorList>
    </citation>
    <scope>IDENTIFICATION</scope>
    <source>
        <tissue evidence="10 11">Leaf</tissue>
    </source>
</reference>
<evidence type="ECO:0000313" key="11">
    <source>
        <dbReference type="RefSeq" id="XP_056854092.1"/>
    </source>
</evidence>
<dbReference type="Pfam" id="PF06749">
    <property type="entry name" value="DUF1218"/>
    <property type="match status" value="1"/>
</dbReference>
<feature type="transmembrane region" description="Helical" evidence="8">
    <location>
        <begin position="6"/>
        <end position="24"/>
    </location>
</feature>
<keyword evidence="2 8" id="KW-0812">Transmembrane</keyword>
<evidence type="ECO:0000256" key="7">
    <source>
        <dbReference type="SAM" id="MobiDB-lite"/>
    </source>
</evidence>
<dbReference type="OrthoDB" id="2015495at2759"/>
<protein>
    <submittedName>
        <fullName evidence="10">Uncharacterized protein LOC108824167</fullName>
    </submittedName>
    <submittedName>
        <fullName evidence="11">Uncharacterized protein LOC130503492</fullName>
    </submittedName>
</protein>
<evidence type="ECO:0000256" key="8">
    <source>
        <dbReference type="SAM" id="Phobius"/>
    </source>
</evidence>
<evidence type="ECO:0000256" key="4">
    <source>
        <dbReference type="ARBA" id="ARBA00022989"/>
    </source>
</evidence>
<dbReference type="KEGG" id="rsz:130503492"/>
<reference evidence="9" key="1">
    <citation type="journal article" date="2019" name="Database">
        <title>The radish genome database (RadishGD): an integrated information resource for radish genomics.</title>
        <authorList>
            <person name="Yu H.J."/>
            <person name="Baek S."/>
            <person name="Lee Y.J."/>
            <person name="Cho A."/>
            <person name="Mun J.H."/>
        </authorList>
    </citation>
    <scope>NUCLEOTIDE SEQUENCE [LARGE SCALE GENOMIC DNA]</scope>
    <source>
        <strain evidence="9">cv. WK10039</strain>
    </source>
</reference>
<comment type="subcellular location">
    <subcellularLocation>
        <location evidence="1">Endomembrane system</location>
        <topology evidence="1">Multi-pass membrane protein</topology>
    </subcellularLocation>
</comment>
<organism evidence="9 10">
    <name type="scientific">Raphanus sativus</name>
    <name type="common">Radish</name>
    <name type="synonym">Raphanus raphanistrum var. sativus</name>
    <dbReference type="NCBI Taxonomy" id="3726"/>
    <lineage>
        <taxon>Eukaryota</taxon>
        <taxon>Viridiplantae</taxon>
        <taxon>Streptophyta</taxon>
        <taxon>Embryophyta</taxon>
        <taxon>Tracheophyta</taxon>
        <taxon>Spermatophyta</taxon>
        <taxon>Magnoliopsida</taxon>
        <taxon>eudicotyledons</taxon>
        <taxon>Gunneridae</taxon>
        <taxon>Pentapetalae</taxon>
        <taxon>rosids</taxon>
        <taxon>malvids</taxon>
        <taxon>Brassicales</taxon>
        <taxon>Brassicaceae</taxon>
        <taxon>Brassiceae</taxon>
        <taxon>Raphanus</taxon>
    </lineage>
</organism>
<feature type="region of interest" description="Disordered" evidence="7">
    <location>
        <begin position="184"/>
        <end position="204"/>
    </location>
</feature>
<evidence type="ECO:0000256" key="2">
    <source>
        <dbReference type="ARBA" id="ARBA00022692"/>
    </source>
</evidence>
<comment type="similarity">
    <text evidence="6">Belongs to the DESIGUAL family.</text>
</comment>
<keyword evidence="9" id="KW-1185">Reference proteome</keyword>
<keyword evidence="5 8" id="KW-0472">Membrane</keyword>
<evidence type="ECO:0000256" key="6">
    <source>
        <dbReference type="ARBA" id="ARBA00029467"/>
    </source>
</evidence>
<evidence type="ECO:0000256" key="5">
    <source>
        <dbReference type="ARBA" id="ARBA00023136"/>
    </source>
</evidence>
<accession>A0A6J0KYR7</accession>